<name>A0A8J5WPZ9_ZIZPA</name>
<evidence type="ECO:0000313" key="14">
    <source>
        <dbReference type="EMBL" id="KAG8095315.1"/>
    </source>
</evidence>
<evidence type="ECO:0000256" key="10">
    <source>
        <dbReference type="ARBA" id="ARBA00023180"/>
    </source>
</evidence>
<comment type="caution">
    <text evidence="14">The sequence shown here is derived from an EMBL/GenBank/DDBJ whole genome shotgun (WGS) entry which is preliminary data.</text>
</comment>
<proteinExistence type="inferred from homology"/>
<keyword evidence="11" id="KW-0294">Fucose metabolism</keyword>
<keyword evidence="4" id="KW-0328">Glycosyltransferase</keyword>
<evidence type="ECO:0000256" key="11">
    <source>
        <dbReference type="ARBA" id="ARBA00023253"/>
    </source>
</evidence>
<reference evidence="14" key="1">
    <citation type="journal article" date="2021" name="bioRxiv">
        <title>Whole Genome Assembly and Annotation of Northern Wild Rice, Zizania palustris L., Supports a Whole Genome Duplication in the Zizania Genus.</title>
        <authorList>
            <person name="Haas M."/>
            <person name="Kono T."/>
            <person name="Macchietto M."/>
            <person name="Millas R."/>
            <person name="McGilp L."/>
            <person name="Shao M."/>
            <person name="Duquette J."/>
            <person name="Hirsch C.N."/>
            <person name="Kimball J."/>
        </authorList>
    </citation>
    <scope>NUCLEOTIDE SEQUENCE</scope>
    <source>
        <tissue evidence="14">Fresh leaf tissue</tissue>
    </source>
</reference>
<dbReference type="GO" id="GO:0016757">
    <property type="term" value="F:glycosyltransferase activity"/>
    <property type="evidence" value="ECO:0007669"/>
    <property type="project" value="UniProtKB-KW"/>
</dbReference>
<organism evidence="14 15">
    <name type="scientific">Zizania palustris</name>
    <name type="common">Northern wild rice</name>
    <dbReference type="NCBI Taxonomy" id="103762"/>
    <lineage>
        <taxon>Eukaryota</taxon>
        <taxon>Viridiplantae</taxon>
        <taxon>Streptophyta</taxon>
        <taxon>Embryophyta</taxon>
        <taxon>Tracheophyta</taxon>
        <taxon>Spermatophyta</taxon>
        <taxon>Magnoliopsida</taxon>
        <taxon>Liliopsida</taxon>
        <taxon>Poales</taxon>
        <taxon>Poaceae</taxon>
        <taxon>BOP clade</taxon>
        <taxon>Oryzoideae</taxon>
        <taxon>Oryzeae</taxon>
        <taxon>Zizaniinae</taxon>
        <taxon>Zizania</taxon>
    </lineage>
</organism>
<keyword evidence="15" id="KW-1185">Reference proteome</keyword>
<keyword evidence="8" id="KW-1133">Transmembrane helix</keyword>
<keyword evidence="7" id="KW-0735">Signal-anchor</keyword>
<dbReference type="Proteomes" id="UP000729402">
    <property type="component" value="Unassembled WGS sequence"/>
</dbReference>
<comment type="similarity">
    <text evidence="3">Belongs to the glycosyltransferase GT106 family.</text>
</comment>
<accession>A0A8J5WPZ9</accession>
<protein>
    <recommendedName>
        <fullName evidence="13">O-fucosyltransferase family protein</fullName>
    </recommendedName>
</protein>
<evidence type="ECO:0000256" key="13">
    <source>
        <dbReference type="ARBA" id="ARBA00030350"/>
    </source>
</evidence>
<evidence type="ECO:0000256" key="9">
    <source>
        <dbReference type="ARBA" id="ARBA00023136"/>
    </source>
</evidence>
<keyword evidence="9" id="KW-0472">Membrane</keyword>
<keyword evidence="10" id="KW-0325">Glycoprotein</keyword>
<evidence type="ECO:0000256" key="4">
    <source>
        <dbReference type="ARBA" id="ARBA00022676"/>
    </source>
</evidence>
<keyword evidence="12" id="KW-0119">Carbohydrate metabolism</keyword>
<evidence type="ECO:0000256" key="6">
    <source>
        <dbReference type="ARBA" id="ARBA00022692"/>
    </source>
</evidence>
<dbReference type="PANTHER" id="PTHR31741:SF6">
    <property type="entry name" value="PROTEIN EMBRYO SAC DEVELOPMENT ARREST 30"/>
    <property type="match status" value="1"/>
</dbReference>
<keyword evidence="5" id="KW-0808">Transferase</keyword>
<gene>
    <name evidence="14" type="ORF">GUJ93_ZPchr0012g19488</name>
</gene>
<dbReference type="EMBL" id="JAAALK010000080">
    <property type="protein sequence ID" value="KAG8095315.1"/>
    <property type="molecule type" value="Genomic_DNA"/>
</dbReference>
<sequence>MRKKVDEHACTLIKNGMRQRHRSMFVIVGDKSRDQIVNYMLAKSSVKLLNSTLVIPEIQATTYTKGISETFKSFSYLYDVDHFISALSNDVAIIVGRLHASGHPYLAYHSGLLRDTLAFHGCTELFQDIHT</sequence>
<dbReference type="PANTHER" id="PTHR31741">
    <property type="entry name" value="OS02G0726500 PROTEIN-RELATED"/>
    <property type="match status" value="1"/>
</dbReference>
<comment type="subcellular location">
    <subcellularLocation>
        <location evidence="1">Membrane</location>
        <topology evidence="1">Single-pass type II membrane protein</topology>
    </subcellularLocation>
</comment>
<evidence type="ECO:0000313" key="15">
    <source>
        <dbReference type="Proteomes" id="UP000729402"/>
    </source>
</evidence>
<keyword evidence="6" id="KW-0812">Transmembrane</keyword>
<dbReference type="Pfam" id="PF10250">
    <property type="entry name" value="O-FucT"/>
    <property type="match status" value="1"/>
</dbReference>
<evidence type="ECO:0000256" key="12">
    <source>
        <dbReference type="ARBA" id="ARBA00023277"/>
    </source>
</evidence>
<comment type="pathway">
    <text evidence="2">Glycan metabolism.</text>
</comment>
<evidence type="ECO:0000256" key="7">
    <source>
        <dbReference type="ARBA" id="ARBA00022968"/>
    </source>
</evidence>
<dbReference type="GO" id="GO:0006004">
    <property type="term" value="P:fucose metabolic process"/>
    <property type="evidence" value="ECO:0007669"/>
    <property type="project" value="UniProtKB-KW"/>
</dbReference>
<dbReference type="InterPro" id="IPR019378">
    <property type="entry name" value="GDP-Fuc_O-FucTrfase"/>
</dbReference>
<dbReference type="OrthoDB" id="1937733at2759"/>
<evidence type="ECO:0000256" key="1">
    <source>
        <dbReference type="ARBA" id="ARBA00004606"/>
    </source>
</evidence>
<evidence type="ECO:0000256" key="2">
    <source>
        <dbReference type="ARBA" id="ARBA00004881"/>
    </source>
</evidence>
<reference evidence="14" key="2">
    <citation type="submission" date="2021-02" db="EMBL/GenBank/DDBJ databases">
        <authorList>
            <person name="Kimball J.A."/>
            <person name="Haas M.W."/>
            <person name="Macchietto M."/>
            <person name="Kono T."/>
            <person name="Duquette J."/>
            <person name="Shao M."/>
        </authorList>
    </citation>
    <scope>NUCLEOTIDE SEQUENCE</scope>
    <source>
        <tissue evidence="14">Fresh leaf tissue</tissue>
    </source>
</reference>
<dbReference type="GO" id="GO:0005794">
    <property type="term" value="C:Golgi apparatus"/>
    <property type="evidence" value="ECO:0007669"/>
    <property type="project" value="TreeGrafter"/>
</dbReference>
<dbReference type="AlphaFoldDB" id="A0A8J5WPZ9"/>
<dbReference type="GO" id="GO:0016020">
    <property type="term" value="C:membrane"/>
    <property type="evidence" value="ECO:0007669"/>
    <property type="project" value="UniProtKB-SubCell"/>
</dbReference>
<evidence type="ECO:0000256" key="3">
    <source>
        <dbReference type="ARBA" id="ARBA00007737"/>
    </source>
</evidence>
<evidence type="ECO:0000256" key="5">
    <source>
        <dbReference type="ARBA" id="ARBA00022679"/>
    </source>
</evidence>
<evidence type="ECO:0000256" key="8">
    <source>
        <dbReference type="ARBA" id="ARBA00022989"/>
    </source>
</evidence>